<dbReference type="RefSeq" id="WP_114002902.1">
    <property type="nucleotide sequence ID" value="NZ_PSQG01000045.1"/>
</dbReference>
<feature type="transmembrane region" description="Helical" evidence="1">
    <location>
        <begin position="80"/>
        <end position="102"/>
    </location>
</feature>
<feature type="domain" description="Putative zinc-finger" evidence="2">
    <location>
        <begin position="6"/>
        <end position="39"/>
    </location>
</feature>
<evidence type="ECO:0000259" key="2">
    <source>
        <dbReference type="Pfam" id="PF13490"/>
    </source>
</evidence>
<dbReference type="Pfam" id="PF13490">
    <property type="entry name" value="zf-HC2"/>
    <property type="match status" value="1"/>
</dbReference>
<evidence type="ECO:0000313" key="3">
    <source>
        <dbReference type="EMBL" id="RCH41571.1"/>
    </source>
</evidence>
<comment type="caution">
    <text evidence="3">The sequence shown here is derived from an EMBL/GenBank/DDBJ whole genome shotgun (WGS) entry which is preliminary data.</text>
</comment>
<dbReference type="EMBL" id="PSQG01000045">
    <property type="protein sequence ID" value="RCH41571.1"/>
    <property type="molecule type" value="Genomic_DNA"/>
</dbReference>
<keyword evidence="1" id="KW-1133">Transmembrane helix</keyword>
<dbReference type="Proteomes" id="UP000253208">
    <property type="component" value="Unassembled WGS sequence"/>
</dbReference>
<dbReference type="AlphaFoldDB" id="A0A367FV00"/>
<name>A0A367FV00_9FIRM</name>
<evidence type="ECO:0000256" key="1">
    <source>
        <dbReference type="SAM" id="Phobius"/>
    </source>
</evidence>
<evidence type="ECO:0000313" key="4">
    <source>
        <dbReference type="Proteomes" id="UP000253208"/>
    </source>
</evidence>
<sequence length="232" mass="27231">MNRKECNIVEDLLPIYVNDMCSEDSREFVKEHLAQCSECNEKKRELEKKGEDTRYTIEDKGQNEFVKSVAKKINSGYRKALIRGIVISLSLCMVSGLSYFVLFKFRIDRVPNSQILVERYKTEEGNLVFQISANDGYIGGMLDVYRDNKTNSCYLSIRRPIVKNKSQKSARDMYFYYVDEQSIEKIYIGEPKDNKLIWESGDKVDYISNEDLNRLYEEANDSFYKATDKYYE</sequence>
<dbReference type="InterPro" id="IPR027383">
    <property type="entry name" value="Znf_put"/>
</dbReference>
<organism evidence="3 4">
    <name type="scientific">Blautia obeum</name>
    <dbReference type="NCBI Taxonomy" id="40520"/>
    <lineage>
        <taxon>Bacteria</taxon>
        <taxon>Bacillati</taxon>
        <taxon>Bacillota</taxon>
        <taxon>Clostridia</taxon>
        <taxon>Lachnospirales</taxon>
        <taxon>Lachnospiraceae</taxon>
        <taxon>Blautia</taxon>
    </lineage>
</organism>
<gene>
    <name evidence="3" type="ORF">C4886_17540</name>
</gene>
<proteinExistence type="predicted"/>
<protein>
    <recommendedName>
        <fullName evidence="2">Putative zinc-finger domain-containing protein</fullName>
    </recommendedName>
</protein>
<reference evidence="3 4" key="1">
    <citation type="submission" date="2018-02" db="EMBL/GenBank/DDBJ databases">
        <title>Complete genome sequencing of Faecalibacterium prausnitzii strains isolated from the human gut.</title>
        <authorList>
            <person name="Fitzgerald B.C."/>
            <person name="Shkoporov A.N."/>
            <person name="Ross P.R."/>
            <person name="Hill C."/>
        </authorList>
    </citation>
    <scope>NUCLEOTIDE SEQUENCE [LARGE SCALE GENOMIC DNA]</scope>
    <source>
        <strain evidence="3 4">APC942/31-1</strain>
    </source>
</reference>
<keyword evidence="1" id="KW-0472">Membrane</keyword>
<accession>A0A367FV00</accession>
<keyword evidence="1" id="KW-0812">Transmembrane</keyword>